<dbReference type="EMBL" id="OY726397">
    <property type="protein sequence ID" value="CAJ1497559.1"/>
    <property type="molecule type" value="Genomic_DNA"/>
</dbReference>
<proteinExistence type="predicted"/>
<evidence type="ECO:0000313" key="2">
    <source>
        <dbReference type="Proteomes" id="UP001190465"/>
    </source>
</evidence>
<dbReference type="Proteomes" id="UP001190465">
    <property type="component" value="Chromosome"/>
</dbReference>
<evidence type="ECO:0000313" key="1">
    <source>
        <dbReference type="EMBL" id="CAJ1497559.1"/>
    </source>
</evidence>
<keyword evidence="2" id="KW-1185">Reference proteome</keyword>
<protein>
    <recommendedName>
        <fullName evidence="3">Zinc ribbon domain-containing protein</fullName>
    </recommendedName>
</protein>
<gene>
    <name evidence="1" type="ORF">MU0053_000939</name>
</gene>
<dbReference type="RefSeq" id="WP_308481226.1">
    <property type="nucleotide sequence ID" value="NZ_OY726397.1"/>
</dbReference>
<sequence>MALFSTKTDEERAADAARQAEAAYRASPQGKAAQGFARGDEFLQIEIPHSSITGFTNAAFNSATKGTIRQKLTRTDLLGQIEETGWRLVHADWVYIQTGQNSRDKFLASGQHVVVTGEVIGIYLFRRDDKRVERATGSKALEQSRESLPAGISDNDELARVKCFKCQHSQDVPVAQQSFVCEQCGEKLKRKVGAT</sequence>
<name>A0ABN9MZA6_9MYCO</name>
<organism evidence="1 2">
    <name type="scientific">[Mycobacterium] burgundiense</name>
    <dbReference type="NCBI Taxonomy" id="3064286"/>
    <lineage>
        <taxon>Bacteria</taxon>
        <taxon>Bacillati</taxon>
        <taxon>Actinomycetota</taxon>
        <taxon>Actinomycetes</taxon>
        <taxon>Mycobacteriales</taxon>
        <taxon>Mycobacteriaceae</taxon>
        <taxon>Mycolicibacterium</taxon>
    </lineage>
</organism>
<reference evidence="1 2" key="1">
    <citation type="submission" date="2023-08" db="EMBL/GenBank/DDBJ databases">
        <authorList>
            <person name="Folkvardsen B D."/>
            <person name="Norman A."/>
        </authorList>
    </citation>
    <scope>NUCLEOTIDE SEQUENCE [LARGE SCALE GENOMIC DNA]</scope>
    <source>
        <strain evidence="1 2">Mu0053</strain>
    </source>
</reference>
<evidence type="ECO:0008006" key="3">
    <source>
        <dbReference type="Google" id="ProtNLM"/>
    </source>
</evidence>
<accession>A0ABN9MZA6</accession>